<accession>A0A9D2H517</accession>
<reference evidence="4" key="2">
    <citation type="submission" date="2021-04" db="EMBL/GenBank/DDBJ databases">
        <authorList>
            <person name="Gilroy R."/>
        </authorList>
    </citation>
    <scope>NUCLEOTIDE SEQUENCE</scope>
    <source>
        <strain evidence="4">ChiHjej8B7-3636</strain>
    </source>
</reference>
<reference evidence="4" key="1">
    <citation type="journal article" date="2021" name="PeerJ">
        <title>Extensive microbial diversity within the chicken gut microbiome revealed by metagenomics and culture.</title>
        <authorList>
            <person name="Gilroy R."/>
            <person name="Ravi A."/>
            <person name="Getino M."/>
            <person name="Pursley I."/>
            <person name="Horton D.L."/>
            <person name="Alikhan N.F."/>
            <person name="Baker D."/>
            <person name="Gharbi K."/>
            <person name="Hall N."/>
            <person name="Watson M."/>
            <person name="Adriaenssens E.M."/>
            <person name="Foster-Nyarko E."/>
            <person name="Jarju S."/>
            <person name="Secka A."/>
            <person name="Antonio M."/>
            <person name="Oren A."/>
            <person name="Chaudhuri R.R."/>
            <person name="La Ragione R."/>
            <person name="Hildebrand F."/>
            <person name="Pallen M.J."/>
        </authorList>
    </citation>
    <scope>NUCLEOTIDE SEQUENCE</scope>
    <source>
        <strain evidence="4">ChiHjej8B7-3636</strain>
    </source>
</reference>
<feature type="compositionally biased region" description="Basic residues" evidence="2">
    <location>
        <begin position="132"/>
        <end position="146"/>
    </location>
</feature>
<comment type="caution">
    <text evidence="4">The sequence shown here is derived from an EMBL/GenBank/DDBJ whole genome shotgun (WGS) entry which is preliminary data.</text>
</comment>
<dbReference type="InterPro" id="IPR000352">
    <property type="entry name" value="Pep_chain_release_fac_I"/>
</dbReference>
<dbReference type="PANTHER" id="PTHR47814:SF1">
    <property type="entry name" value="PEPTIDYL-TRNA HYDROLASE ARFB"/>
    <property type="match status" value="1"/>
</dbReference>
<dbReference type="GO" id="GO:0004045">
    <property type="term" value="F:peptidyl-tRNA hydrolase activity"/>
    <property type="evidence" value="ECO:0007669"/>
    <property type="project" value="UniProtKB-EC"/>
</dbReference>
<dbReference type="GO" id="GO:0072344">
    <property type="term" value="P:rescue of stalled ribosome"/>
    <property type="evidence" value="ECO:0007669"/>
    <property type="project" value="TreeGrafter"/>
</dbReference>
<dbReference type="PANTHER" id="PTHR47814">
    <property type="entry name" value="PEPTIDYL-TRNA HYDROLASE ARFB"/>
    <property type="match status" value="1"/>
</dbReference>
<dbReference type="Pfam" id="PF00472">
    <property type="entry name" value="RF-1"/>
    <property type="match status" value="1"/>
</dbReference>
<gene>
    <name evidence="4" type="primary">arfB</name>
    <name evidence="4" type="ORF">H9800_03645</name>
</gene>
<dbReference type="AlphaFoldDB" id="A0A9D2H517"/>
<evidence type="ECO:0000256" key="1">
    <source>
        <dbReference type="ARBA" id="ARBA00010835"/>
    </source>
</evidence>
<dbReference type="SUPFAM" id="SSF75620">
    <property type="entry name" value="Release factor"/>
    <property type="match status" value="1"/>
</dbReference>
<dbReference type="EC" id="3.1.1.29" evidence="4"/>
<dbReference type="EMBL" id="DXAM01000050">
    <property type="protein sequence ID" value="HJA03934.1"/>
    <property type="molecule type" value="Genomic_DNA"/>
</dbReference>
<dbReference type="GO" id="GO:0043022">
    <property type="term" value="F:ribosome binding"/>
    <property type="evidence" value="ECO:0007669"/>
    <property type="project" value="TreeGrafter"/>
</dbReference>
<protein>
    <submittedName>
        <fullName evidence="4">Aminoacyl-tRNA hydrolase</fullName>
        <ecNumber evidence="4">3.1.1.29</ecNumber>
    </submittedName>
</protein>
<evidence type="ECO:0000313" key="4">
    <source>
        <dbReference type="EMBL" id="HJA03934.1"/>
    </source>
</evidence>
<evidence type="ECO:0000313" key="5">
    <source>
        <dbReference type="Proteomes" id="UP000824220"/>
    </source>
</evidence>
<proteinExistence type="inferred from homology"/>
<dbReference type="Proteomes" id="UP000824220">
    <property type="component" value="Unassembled WGS sequence"/>
</dbReference>
<comment type="similarity">
    <text evidence="1">Belongs to the prokaryotic/mitochondrial release factor family.</text>
</comment>
<dbReference type="InterPro" id="IPR045853">
    <property type="entry name" value="Pep_chain_release_fac_I_sf"/>
</dbReference>
<feature type="compositionally biased region" description="Basic residues" evidence="2">
    <location>
        <begin position="114"/>
        <end position="124"/>
    </location>
</feature>
<dbReference type="Gene3D" id="3.30.160.20">
    <property type="match status" value="1"/>
</dbReference>
<feature type="region of interest" description="Disordered" evidence="2">
    <location>
        <begin position="108"/>
        <end position="146"/>
    </location>
</feature>
<dbReference type="GO" id="GO:0003747">
    <property type="term" value="F:translation release factor activity"/>
    <property type="evidence" value="ECO:0007669"/>
    <property type="project" value="InterPro"/>
</dbReference>
<feature type="domain" description="Prokaryotic-type class I peptide chain release factors" evidence="3">
    <location>
        <begin position="18"/>
        <end position="136"/>
    </location>
</feature>
<sequence>MDDLHVPPGPGAPHGLCVPAAELVEQFSRASGPGGQGVNTTDSRVQLSLDVALTTALTDAQRARVLARLASRLNDGVITIAASEERAQRRNRQAARQRLADLLREAVMPAVARRNTKPTRGSQRRRLEGKRQRAITKRARRRPDAE</sequence>
<evidence type="ECO:0000259" key="3">
    <source>
        <dbReference type="Pfam" id="PF00472"/>
    </source>
</evidence>
<organism evidence="4 5">
    <name type="scientific">Candidatus Microbacterium stercoravium</name>
    <dbReference type="NCBI Taxonomy" id="2838697"/>
    <lineage>
        <taxon>Bacteria</taxon>
        <taxon>Bacillati</taxon>
        <taxon>Actinomycetota</taxon>
        <taxon>Actinomycetes</taxon>
        <taxon>Micrococcales</taxon>
        <taxon>Microbacteriaceae</taxon>
        <taxon>Microbacterium</taxon>
    </lineage>
</organism>
<name>A0A9D2H517_9MICO</name>
<evidence type="ECO:0000256" key="2">
    <source>
        <dbReference type="SAM" id="MobiDB-lite"/>
    </source>
</evidence>
<keyword evidence="4" id="KW-0378">Hydrolase</keyword>
<dbReference type="NCBIfam" id="NF006718">
    <property type="entry name" value="PRK09256.1"/>
    <property type="match status" value="1"/>
</dbReference>